<proteinExistence type="predicted"/>
<evidence type="ECO:0000259" key="1">
    <source>
        <dbReference type="Pfam" id="PF13529"/>
    </source>
</evidence>
<sequence length="506" mass="56974">MTVSLLDVIRHYKGKPNEDLALQKLQHAIDTVRPELLNESSDFLRRWRTPLSPEDTAVRLNVPYLSQLDNINKNRTSNVTCLAMCMGYFGHPIINPSTSEQLEDELYRYCRENDLSRHSPYDLAQIFNSYGYHDDFRNNASQADIKKSLDRGNPCIIHGWFTRAGHVVTIVGYNNDGFIVHDPMGKWSARGYDNAISGANLTYSYAEIKELCSADGDMWVHFVSKPASVQPLGTVVEQTQTIKLQVILQNNQTLPIAEATKYTDLIMQIQVRLRSLKLLAGKADGLYGPITQSALSRFAEAYHLSYDPITADLAKQLIQAQNVPGFDPTKELATPEVVAKCLNAPIEDARTYLPPLMQAMSEKGMLNRPTLIAALATIGVETNGFRPINEWGGEAYFRDMYEWRSDLGNNQAGDGVRYHGRGFIQITGRANYRSYGEKLGVPLEDNPELALDPGIATRILVEYFWDRSVDRRATEGDWKGVRRAVNGGLNGWSHFWGVVQELQQRI</sequence>
<evidence type="ECO:0000313" key="2">
    <source>
        <dbReference type="EMBL" id="MDJ1185277.1"/>
    </source>
</evidence>
<dbReference type="InterPro" id="IPR039564">
    <property type="entry name" value="Peptidase_C39-like"/>
</dbReference>
<dbReference type="Pfam" id="PF13529">
    <property type="entry name" value="Peptidase_C39_2"/>
    <property type="match status" value="1"/>
</dbReference>
<dbReference type="Gene3D" id="1.10.101.10">
    <property type="entry name" value="PGBD-like superfamily/PGBD"/>
    <property type="match status" value="1"/>
</dbReference>
<keyword evidence="3" id="KW-1185">Reference proteome</keyword>
<gene>
    <name evidence="2" type="ORF">PMH09_18990</name>
</gene>
<dbReference type="Proteomes" id="UP001232992">
    <property type="component" value="Unassembled WGS sequence"/>
</dbReference>
<name>A0ABT7C1E9_9CYAN</name>
<evidence type="ECO:0000313" key="3">
    <source>
        <dbReference type="Proteomes" id="UP001232992"/>
    </source>
</evidence>
<reference evidence="2 3" key="1">
    <citation type="submission" date="2023-01" db="EMBL/GenBank/DDBJ databases">
        <title>Novel diversity within Roseofilum (Cyanobacteria; Desertifilaceae) from marine benthic mats with descriptions of four novel species.</title>
        <authorList>
            <person name="Wang Y."/>
            <person name="Berthold D.E."/>
            <person name="Hu J."/>
            <person name="Lefler F.W."/>
            <person name="Laughinghouse H.D. IV."/>
        </authorList>
    </citation>
    <scope>NUCLEOTIDE SEQUENCE [LARGE SCALE GENOMIC DNA]</scope>
    <source>
        <strain evidence="2 3">BLCC-M143</strain>
    </source>
</reference>
<organism evidence="2 3">
    <name type="scientific">Roseofilum casamattae BLCC-M143</name>
    <dbReference type="NCBI Taxonomy" id="3022442"/>
    <lineage>
        <taxon>Bacteria</taxon>
        <taxon>Bacillati</taxon>
        <taxon>Cyanobacteriota</taxon>
        <taxon>Cyanophyceae</taxon>
        <taxon>Desertifilales</taxon>
        <taxon>Desertifilaceae</taxon>
        <taxon>Roseofilum</taxon>
        <taxon>Roseofilum casamattae</taxon>
    </lineage>
</organism>
<dbReference type="SUPFAM" id="SSF47090">
    <property type="entry name" value="PGBD-like"/>
    <property type="match status" value="1"/>
</dbReference>
<accession>A0ABT7C1E9</accession>
<comment type="caution">
    <text evidence="2">The sequence shown here is derived from an EMBL/GenBank/DDBJ whole genome shotgun (WGS) entry which is preliminary data.</text>
</comment>
<feature type="domain" description="Peptidase C39-like" evidence="1">
    <location>
        <begin position="60"/>
        <end position="184"/>
    </location>
</feature>
<dbReference type="InterPro" id="IPR023346">
    <property type="entry name" value="Lysozyme-like_dom_sf"/>
</dbReference>
<dbReference type="EMBL" id="JAQOSQ010000030">
    <property type="protein sequence ID" value="MDJ1185277.1"/>
    <property type="molecule type" value="Genomic_DNA"/>
</dbReference>
<dbReference type="Gene3D" id="3.90.70.10">
    <property type="entry name" value="Cysteine proteinases"/>
    <property type="match status" value="1"/>
</dbReference>
<dbReference type="SUPFAM" id="SSF53955">
    <property type="entry name" value="Lysozyme-like"/>
    <property type="match status" value="1"/>
</dbReference>
<dbReference type="InterPro" id="IPR036365">
    <property type="entry name" value="PGBD-like_sf"/>
</dbReference>
<dbReference type="InterPro" id="IPR036366">
    <property type="entry name" value="PGBDSf"/>
</dbReference>
<dbReference type="Gene3D" id="1.10.530.10">
    <property type="match status" value="1"/>
</dbReference>
<protein>
    <submittedName>
        <fullName evidence="2">C39 family peptidase</fullName>
    </submittedName>
</protein>
<dbReference type="RefSeq" id="WP_283759922.1">
    <property type="nucleotide sequence ID" value="NZ_JAQOSQ010000030.1"/>
</dbReference>